<dbReference type="AlphaFoldDB" id="A0A0R1GJ99"/>
<dbReference type="InterPro" id="IPR050109">
    <property type="entry name" value="HTH-type_TetR-like_transc_reg"/>
</dbReference>
<sequence length="189" mass="21287">MVKRDLTPQKIIATYMTLATELGLTKVTFPRIAERLQIKPPSLYNHFKNLRDLQVQTAIQLHRALNQALTTALVGQAGEAALMTYALTYRQFAQAHAAVYELLNTVPSFHNAALTEAGHENTNLLSKILRPMVRDDRELLIASRSLRSLMHGYINLSQLGYFQKDVLTADESFQAVVTTYLAQLRRSSD</sequence>
<keyword evidence="7" id="KW-1185">Reference proteome</keyword>
<protein>
    <recommendedName>
        <fullName evidence="5">HTH tetR-type domain-containing protein</fullName>
    </recommendedName>
</protein>
<dbReference type="InterPro" id="IPR001647">
    <property type="entry name" value="HTH_TetR"/>
</dbReference>
<accession>A0A0R1GJ99</accession>
<dbReference type="InterPro" id="IPR036271">
    <property type="entry name" value="Tet_transcr_reg_TetR-rel_C_sf"/>
</dbReference>
<dbReference type="Pfam" id="PF00440">
    <property type="entry name" value="TetR_N"/>
    <property type="match status" value="1"/>
</dbReference>
<dbReference type="PANTHER" id="PTHR30055">
    <property type="entry name" value="HTH-TYPE TRANSCRIPTIONAL REGULATOR RUTR"/>
    <property type="match status" value="1"/>
</dbReference>
<reference evidence="6 7" key="1">
    <citation type="journal article" date="2015" name="Genome Announc.">
        <title>Expanding the biotechnology potential of lactobacilli through comparative genomics of 213 strains and associated genera.</title>
        <authorList>
            <person name="Sun Z."/>
            <person name="Harris H.M."/>
            <person name="McCann A."/>
            <person name="Guo C."/>
            <person name="Argimon S."/>
            <person name="Zhang W."/>
            <person name="Yang X."/>
            <person name="Jeffery I.B."/>
            <person name="Cooney J.C."/>
            <person name="Kagawa T.F."/>
            <person name="Liu W."/>
            <person name="Song Y."/>
            <person name="Salvetti E."/>
            <person name="Wrobel A."/>
            <person name="Rasinkangas P."/>
            <person name="Parkhill J."/>
            <person name="Rea M.C."/>
            <person name="O'Sullivan O."/>
            <person name="Ritari J."/>
            <person name="Douillard F.P."/>
            <person name="Paul Ross R."/>
            <person name="Yang R."/>
            <person name="Briner A.E."/>
            <person name="Felis G.E."/>
            <person name="de Vos W.M."/>
            <person name="Barrangou R."/>
            <person name="Klaenhammer T.R."/>
            <person name="Caufield P.W."/>
            <person name="Cui Y."/>
            <person name="Zhang H."/>
            <person name="O'Toole P.W."/>
        </authorList>
    </citation>
    <scope>NUCLEOTIDE SEQUENCE [LARGE SCALE GENOMIC DNA]</scope>
    <source>
        <strain evidence="6 7">DSM 20003</strain>
    </source>
</reference>
<dbReference type="Pfam" id="PF13305">
    <property type="entry name" value="TetR_C_33"/>
    <property type="match status" value="1"/>
</dbReference>
<dbReference type="STRING" id="1423726.FC07_GL001939"/>
<dbReference type="PATRIC" id="fig|1423726.3.peg.2014"/>
<evidence type="ECO:0000256" key="3">
    <source>
        <dbReference type="ARBA" id="ARBA00023163"/>
    </source>
</evidence>
<evidence type="ECO:0000256" key="1">
    <source>
        <dbReference type="ARBA" id="ARBA00023015"/>
    </source>
</evidence>
<dbReference type="GO" id="GO:0000976">
    <property type="term" value="F:transcription cis-regulatory region binding"/>
    <property type="evidence" value="ECO:0007669"/>
    <property type="project" value="TreeGrafter"/>
</dbReference>
<keyword evidence="2 4" id="KW-0238">DNA-binding</keyword>
<dbReference type="PROSITE" id="PS50977">
    <property type="entry name" value="HTH_TETR_2"/>
    <property type="match status" value="1"/>
</dbReference>
<evidence type="ECO:0000313" key="7">
    <source>
        <dbReference type="Proteomes" id="UP000051461"/>
    </source>
</evidence>
<dbReference type="OrthoDB" id="71867at2"/>
<dbReference type="SUPFAM" id="SSF48498">
    <property type="entry name" value="Tetracyclin repressor-like, C-terminal domain"/>
    <property type="match status" value="1"/>
</dbReference>
<dbReference type="InterPro" id="IPR025996">
    <property type="entry name" value="MT1864/Rv1816-like_C"/>
</dbReference>
<evidence type="ECO:0000259" key="5">
    <source>
        <dbReference type="PROSITE" id="PS50977"/>
    </source>
</evidence>
<gene>
    <name evidence="6" type="ORF">FC07_GL001939</name>
</gene>
<keyword evidence="1" id="KW-0805">Transcription regulation</keyword>
<dbReference type="SUPFAM" id="SSF46689">
    <property type="entry name" value="Homeodomain-like"/>
    <property type="match status" value="1"/>
</dbReference>
<evidence type="ECO:0000256" key="4">
    <source>
        <dbReference type="PROSITE-ProRule" id="PRU00335"/>
    </source>
</evidence>
<dbReference type="GO" id="GO:0003700">
    <property type="term" value="F:DNA-binding transcription factor activity"/>
    <property type="evidence" value="ECO:0007669"/>
    <property type="project" value="TreeGrafter"/>
</dbReference>
<feature type="DNA-binding region" description="H-T-H motif" evidence="4">
    <location>
        <begin position="28"/>
        <end position="47"/>
    </location>
</feature>
<dbReference type="PANTHER" id="PTHR30055:SF239">
    <property type="entry name" value="TRANSCRIPTIONAL REGULATORY PROTEIN"/>
    <property type="match status" value="1"/>
</dbReference>
<dbReference type="Gene3D" id="1.10.357.10">
    <property type="entry name" value="Tetracycline Repressor, domain 2"/>
    <property type="match status" value="1"/>
</dbReference>
<dbReference type="RefSeq" id="WP_057905787.1">
    <property type="nucleotide sequence ID" value="NZ_AZDA01000140.1"/>
</dbReference>
<dbReference type="InterPro" id="IPR009057">
    <property type="entry name" value="Homeodomain-like_sf"/>
</dbReference>
<evidence type="ECO:0000313" key="6">
    <source>
        <dbReference type="EMBL" id="KRK32515.1"/>
    </source>
</evidence>
<keyword evidence="3" id="KW-0804">Transcription</keyword>
<organism evidence="6 7">
    <name type="scientific">Loigolactobacillus bifermentans DSM 20003</name>
    <dbReference type="NCBI Taxonomy" id="1423726"/>
    <lineage>
        <taxon>Bacteria</taxon>
        <taxon>Bacillati</taxon>
        <taxon>Bacillota</taxon>
        <taxon>Bacilli</taxon>
        <taxon>Lactobacillales</taxon>
        <taxon>Lactobacillaceae</taxon>
        <taxon>Loigolactobacillus</taxon>
    </lineage>
</organism>
<dbReference type="Gene3D" id="1.10.10.60">
    <property type="entry name" value="Homeodomain-like"/>
    <property type="match status" value="1"/>
</dbReference>
<feature type="domain" description="HTH tetR-type" evidence="5">
    <location>
        <begin position="5"/>
        <end position="65"/>
    </location>
</feature>
<comment type="caution">
    <text evidence="6">The sequence shown here is derived from an EMBL/GenBank/DDBJ whole genome shotgun (WGS) entry which is preliminary data.</text>
</comment>
<dbReference type="Proteomes" id="UP000051461">
    <property type="component" value="Unassembled WGS sequence"/>
</dbReference>
<proteinExistence type="predicted"/>
<name>A0A0R1GJ99_9LACO</name>
<evidence type="ECO:0000256" key="2">
    <source>
        <dbReference type="ARBA" id="ARBA00023125"/>
    </source>
</evidence>
<dbReference type="EMBL" id="AZDA01000140">
    <property type="protein sequence ID" value="KRK32515.1"/>
    <property type="molecule type" value="Genomic_DNA"/>
</dbReference>